<dbReference type="STRING" id="1064592.G0VEC1"/>
<dbReference type="GO" id="GO:0008289">
    <property type="term" value="F:lipid binding"/>
    <property type="evidence" value="ECO:0007669"/>
    <property type="project" value="EnsemblFungi"/>
</dbReference>
<evidence type="ECO:0000256" key="1">
    <source>
        <dbReference type="ARBA" id="ARBA00009670"/>
    </source>
</evidence>
<dbReference type="EMBL" id="HE576755">
    <property type="protein sequence ID" value="CCC69912.1"/>
    <property type="molecule type" value="Genomic_DNA"/>
</dbReference>
<dbReference type="OMA" id="PEYYVPR"/>
<dbReference type="GO" id="GO:0005759">
    <property type="term" value="C:mitochondrial matrix"/>
    <property type="evidence" value="ECO:0007669"/>
    <property type="project" value="EnsemblFungi"/>
</dbReference>
<dbReference type="KEGG" id="ncs:NCAS_0D03310"/>
<gene>
    <name evidence="7" type="primary">NCAS0D03310</name>
    <name evidence="7" type="ordered locus">NCAS_0D03310</name>
</gene>
<evidence type="ECO:0000256" key="3">
    <source>
        <dbReference type="ARBA" id="ARBA00022741"/>
    </source>
</evidence>
<dbReference type="InterPro" id="IPR051409">
    <property type="entry name" value="Atypical_kinase_ADCK"/>
</dbReference>
<comment type="similarity">
    <text evidence="1">Belongs to the protein kinase superfamily. ADCK protein kinase family.</text>
</comment>
<dbReference type="eggNOG" id="KOG1234">
    <property type="taxonomic scope" value="Eukaryota"/>
</dbReference>
<evidence type="ECO:0000259" key="6">
    <source>
        <dbReference type="Pfam" id="PF03109"/>
    </source>
</evidence>
<dbReference type="SUPFAM" id="SSF56112">
    <property type="entry name" value="Protein kinase-like (PK-like)"/>
    <property type="match status" value="1"/>
</dbReference>
<dbReference type="InParanoid" id="G0VEC1"/>
<organism evidence="7 8">
    <name type="scientific">Naumovozyma castellii</name>
    <name type="common">Yeast</name>
    <name type="synonym">Saccharomyces castellii</name>
    <dbReference type="NCBI Taxonomy" id="27288"/>
    <lineage>
        <taxon>Eukaryota</taxon>
        <taxon>Fungi</taxon>
        <taxon>Dikarya</taxon>
        <taxon>Ascomycota</taxon>
        <taxon>Saccharomycotina</taxon>
        <taxon>Saccharomycetes</taxon>
        <taxon>Saccharomycetales</taxon>
        <taxon>Saccharomycetaceae</taxon>
        <taxon>Naumovozyma</taxon>
    </lineage>
</organism>
<dbReference type="AlphaFoldDB" id="G0VEC1"/>
<accession>G0VEC1</accession>
<dbReference type="HOGENOM" id="CLU_006533_9_0_1"/>
<dbReference type="Pfam" id="PF03109">
    <property type="entry name" value="ABC1"/>
    <property type="match status" value="1"/>
</dbReference>
<evidence type="ECO:0000313" key="8">
    <source>
        <dbReference type="Proteomes" id="UP000001640"/>
    </source>
</evidence>
<reference key="2">
    <citation type="submission" date="2011-08" db="EMBL/GenBank/DDBJ databases">
        <title>Genome sequence of Naumovozyma castellii.</title>
        <authorList>
            <person name="Gordon J.L."/>
            <person name="Armisen D."/>
            <person name="Proux-Wera E."/>
            <person name="OhEigeartaigh S.S."/>
            <person name="Byrne K.P."/>
            <person name="Wolfe K.H."/>
        </authorList>
    </citation>
    <scope>NUCLEOTIDE SEQUENCE</scope>
    <source>
        <strain>Type strain:CBS 4309</strain>
    </source>
</reference>
<feature type="compositionally biased region" description="Polar residues" evidence="5">
    <location>
        <begin position="48"/>
        <end position="61"/>
    </location>
</feature>
<dbReference type="CDD" id="cd13970">
    <property type="entry name" value="ABC1_ADCK3"/>
    <property type="match status" value="1"/>
</dbReference>
<dbReference type="InterPro" id="IPR004147">
    <property type="entry name" value="ABC1_dom"/>
</dbReference>
<feature type="domain" description="ABC1 atypical kinase-like" evidence="6">
    <location>
        <begin position="149"/>
        <end position="392"/>
    </location>
</feature>
<feature type="region of interest" description="Disordered" evidence="5">
    <location>
        <begin position="28"/>
        <end position="61"/>
    </location>
</feature>
<protein>
    <recommendedName>
        <fullName evidence="6">ABC1 atypical kinase-like domain-containing protein</fullName>
    </recommendedName>
</protein>
<dbReference type="PANTHER" id="PTHR43851:SF3">
    <property type="entry name" value="COENZYME Q8"/>
    <property type="match status" value="1"/>
</dbReference>
<dbReference type="GO" id="GO:0005524">
    <property type="term" value="F:ATP binding"/>
    <property type="evidence" value="ECO:0007669"/>
    <property type="project" value="UniProtKB-KW"/>
</dbReference>
<dbReference type="OrthoDB" id="201153at2759"/>
<dbReference type="Proteomes" id="UP000001640">
    <property type="component" value="Chromosome 4"/>
</dbReference>
<keyword evidence="4" id="KW-0067">ATP-binding</keyword>
<keyword evidence="8" id="KW-1185">Reference proteome</keyword>
<dbReference type="GO" id="GO:0006744">
    <property type="term" value="P:ubiquinone biosynthetic process"/>
    <property type="evidence" value="ECO:0007669"/>
    <property type="project" value="EnsemblFungi"/>
</dbReference>
<dbReference type="PANTHER" id="PTHR43851">
    <property type="match status" value="1"/>
</dbReference>
<keyword evidence="2" id="KW-0808">Transferase</keyword>
<feature type="compositionally biased region" description="Low complexity" evidence="5">
    <location>
        <begin position="28"/>
        <end position="37"/>
    </location>
</feature>
<reference evidence="7 8" key="1">
    <citation type="journal article" date="2011" name="Proc. Natl. Acad. Sci. U.S.A.">
        <title>Evolutionary erosion of yeast sex chromosomes by mating-type switching accidents.</title>
        <authorList>
            <person name="Gordon J.L."/>
            <person name="Armisen D."/>
            <person name="Proux-Wera E."/>
            <person name="Oheigeartaigh S.S."/>
            <person name="Byrne K.P."/>
            <person name="Wolfe K.H."/>
        </authorList>
    </citation>
    <scope>NUCLEOTIDE SEQUENCE [LARGE SCALE GENOMIC DNA]</scope>
    <source>
        <strain evidence="8">ATCC 76901 / BCRC 22586 / CBS 4309 / NBRC 1992 / NRRL Y-12630</strain>
    </source>
</reference>
<evidence type="ECO:0000256" key="5">
    <source>
        <dbReference type="SAM" id="MobiDB-lite"/>
    </source>
</evidence>
<dbReference type="GO" id="GO:0016887">
    <property type="term" value="F:ATP hydrolysis activity"/>
    <property type="evidence" value="ECO:0007669"/>
    <property type="project" value="EnsemblFungi"/>
</dbReference>
<keyword evidence="3" id="KW-0547">Nucleotide-binding</keyword>
<evidence type="ECO:0000313" key="7">
    <source>
        <dbReference type="EMBL" id="CCC69912.1"/>
    </source>
</evidence>
<sequence length="495" mass="56023">MLTRKLGTISYTQRVSIQLARRIPVSSYSSSSHGVSKLSRKSEDNDEQNNNNKPRVLESSNVPSSRISRLFHYGSLAAGVGLNVAAQTIAEVSKGHSPSFKSMILSDANIDRITRKFSQMRGAALKIGQMMSFQDDKLLPRELYEILSRVQNSANYMPQRQLDKVMKRELGQDWQSKFEYFNNIPMAAASIGQVHSAKLITGEDVVVKVQYPGVKDSIDSDLNNLLMLLTASRLLPKGLFLDKTVANARVELKWECDYLREAKALQKFEALVKDDPVFVVPHVYENLTTTNVLTMTRMKGTPIMQLNSAGTSQERRDFISENIMRLCLEEIATFKYMQTDPNWANFLYNEKTNKIELLDFGASRAFSDDFICKYRKLLTYAVEKDRDGAARMSVELGYLNGLESQAMIDAHVDSVMTLGEPFSGTIDKPFDFKDQTVSDRIRGNIGLMLNERLCPPPEETYSLHRKFSGIFLLCARMGASVHCAKLFRDIFYLKE</sequence>
<dbReference type="FunCoup" id="G0VEC1">
    <property type="interactions" value="429"/>
</dbReference>
<dbReference type="InterPro" id="IPR011009">
    <property type="entry name" value="Kinase-like_dom_sf"/>
</dbReference>
<evidence type="ECO:0000256" key="4">
    <source>
        <dbReference type="ARBA" id="ARBA00022840"/>
    </source>
</evidence>
<name>G0VEC1_NAUCA</name>
<dbReference type="InterPro" id="IPR034646">
    <property type="entry name" value="ADCK3_dom"/>
</dbReference>
<dbReference type="GeneID" id="96903518"/>
<evidence type="ECO:0000256" key="2">
    <source>
        <dbReference type="ARBA" id="ARBA00022679"/>
    </source>
</evidence>
<dbReference type="RefSeq" id="XP_003676273.1">
    <property type="nucleotide sequence ID" value="XM_003676225.1"/>
</dbReference>
<proteinExistence type="inferred from homology"/>
<dbReference type="GO" id="GO:0004672">
    <property type="term" value="F:protein kinase activity"/>
    <property type="evidence" value="ECO:0007669"/>
    <property type="project" value="EnsemblFungi"/>
</dbReference>